<dbReference type="InterPro" id="IPR000627">
    <property type="entry name" value="Intradiol_dOase_C"/>
</dbReference>
<dbReference type="GeneID" id="54291665"/>
<dbReference type="GO" id="GO:0008199">
    <property type="term" value="F:ferric iron binding"/>
    <property type="evidence" value="ECO:0007669"/>
    <property type="project" value="InterPro"/>
</dbReference>
<name>A0A6A5X986_9PLEO</name>
<sequence>MAITKFLKLAFVALSIVAVAAHPKLSDSELVNYQHNLKRITEAIGRCIETDPNLKARMMAKRAETFGHLRQDRGSDAKKALVSREFRPDRNALAKWQDSDHEHKGQSKDPQDIFDFKWGNDPLRKPAGCALSPESIYGPFWAEGHPRRQDIRSRDEGIPMRLALQVIDVSTCKPMWNSRVDVWQANAIGQYDPKVDGALRGWQPTSKHGTVDFDTIFPGHYPGRASHIHVSVRPDNKPMAHVGQIYFEQRLRDYIEVKRLAPLGPELPLTSCKTTPEYTKNSDKKPKSNMDDTLAPYSASKEYDPFAQYSWLSEDANDGLLAWIVMGVNASDPTIEQPPKPN</sequence>
<feature type="compositionally biased region" description="Basic and acidic residues" evidence="1">
    <location>
        <begin position="94"/>
        <end position="115"/>
    </location>
</feature>
<dbReference type="Proteomes" id="UP000799778">
    <property type="component" value="Unassembled WGS sequence"/>
</dbReference>
<reference evidence="4" key="1">
    <citation type="journal article" date="2020" name="Stud. Mycol.">
        <title>101 Dothideomycetes genomes: a test case for predicting lifestyles and emergence of pathogens.</title>
        <authorList>
            <person name="Haridas S."/>
            <person name="Albert R."/>
            <person name="Binder M."/>
            <person name="Bloem J."/>
            <person name="Labutti K."/>
            <person name="Salamov A."/>
            <person name="Andreopoulos B."/>
            <person name="Baker S."/>
            <person name="Barry K."/>
            <person name="Bills G."/>
            <person name="Bluhm B."/>
            <person name="Cannon C."/>
            <person name="Castanera R."/>
            <person name="Culley D."/>
            <person name="Daum C."/>
            <person name="Ezra D."/>
            <person name="Gonzalez J."/>
            <person name="Henrissat B."/>
            <person name="Kuo A."/>
            <person name="Liang C."/>
            <person name="Lipzen A."/>
            <person name="Lutzoni F."/>
            <person name="Magnuson J."/>
            <person name="Mondo S."/>
            <person name="Nolan M."/>
            <person name="Ohm R."/>
            <person name="Pangilinan J."/>
            <person name="Park H.-J."/>
            <person name="Ramirez L."/>
            <person name="Alfaro M."/>
            <person name="Sun H."/>
            <person name="Tritt A."/>
            <person name="Yoshinaga Y."/>
            <person name="Zwiers L.-H."/>
            <person name="Turgeon B."/>
            <person name="Goodwin S."/>
            <person name="Spatafora J."/>
            <person name="Crous P."/>
            <person name="Grigoriev I."/>
        </authorList>
    </citation>
    <scope>NUCLEOTIDE SEQUENCE</scope>
    <source>
        <strain evidence="4">CBS 175.79</strain>
    </source>
</reference>
<keyword evidence="4" id="KW-0560">Oxidoreductase</keyword>
<evidence type="ECO:0000259" key="3">
    <source>
        <dbReference type="Pfam" id="PF00775"/>
    </source>
</evidence>
<keyword evidence="2" id="KW-0732">Signal</keyword>
<dbReference type="PANTHER" id="PTHR34315">
    <property type="match status" value="1"/>
</dbReference>
<feature type="signal peptide" evidence="2">
    <location>
        <begin position="1"/>
        <end position="21"/>
    </location>
</feature>
<evidence type="ECO:0000313" key="5">
    <source>
        <dbReference type="Proteomes" id="UP000799778"/>
    </source>
</evidence>
<organism evidence="4 5">
    <name type="scientific">Aaosphaeria arxii CBS 175.79</name>
    <dbReference type="NCBI Taxonomy" id="1450172"/>
    <lineage>
        <taxon>Eukaryota</taxon>
        <taxon>Fungi</taxon>
        <taxon>Dikarya</taxon>
        <taxon>Ascomycota</taxon>
        <taxon>Pezizomycotina</taxon>
        <taxon>Dothideomycetes</taxon>
        <taxon>Pleosporomycetidae</taxon>
        <taxon>Pleosporales</taxon>
        <taxon>Pleosporales incertae sedis</taxon>
        <taxon>Aaosphaeria</taxon>
    </lineage>
</organism>
<feature type="region of interest" description="Disordered" evidence="1">
    <location>
        <begin position="270"/>
        <end position="296"/>
    </location>
</feature>
<accession>A0A6A5X986</accession>
<dbReference type="RefSeq" id="XP_033377653.1">
    <property type="nucleotide sequence ID" value="XM_033534268.1"/>
</dbReference>
<keyword evidence="5" id="KW-1185">Reference proteome</keyword>
<protein>
    <submittedName>
        <fullName evidence="4">Aromatic compound dioxygenase</fullName>
    </submittedName>
</protein>
<dbReference type="InterPro" id="IPR015889">
    <property type="entry name" value="Intradiol_dOase_core"/>
</dbReference>
<dbReference type="Gene3D" id="2.60.130.10">
    <property type="entry name" value="Aromatic compound dioxygenase"/>
    <property type="match status" value="1"/>
</dbReference>
<evidence type="ECO:0000256" key="1">
    <source>
        <dbReference type="SAM" id="MobiDB-lite"/>
    </source>
</evidence>
<dbReference type="PANTHER" id="PTHR34315:SF1">
    <property type="entry name" value="INTRADIOL RING-CLEAVAGE DIOXYGENASES DOMAIN-CONTAINING PROTEIN-RELATED"/>
    <property type="match status" value="1"/>
</dbReference>
<dbReference type="SUPFAM" id="SSF49482">
    <property type="entry name" value="Aromatic compound dioxygenase"/>
    <property type="match status" value="1"/>
</dbReference>
<dbReference type="Pfam" id="PF00775">
    <property type="entry name" value="Dioxygenase_C"/>
    <property type="match status" value="1"/>
</dbReference>
<evidence type="ECO:0000256" key="2">
    <source>
        <dbReference type="SAM" id="SignalP"/>
    </source>
</evidence>
<dbReference type="AlphaFoldDB" id="A0A6A5X986"/>
<feature type="region of interest" description="Disordered" evidence="1">
    <location>
        <begin position="94"/>
        <end position="117"/>
    </location>
</feature>
<dbReference type="EMBL" id="ML978079">
    <property type="protein sequence ID" value="KAF2009314.1"/>
    <property type="molecule type" value="Genomic_DNA"/>
</dbReference>
<gene>
    <name evidence="4" type="ORF">BU24DRAFT_497475</name>
</gene>
<dbReference type="OrthoDB" id="121380at2759"/>
<feature type="chain" id="PRO_5025634885" evidence="2">
    <location>
        <begin position="22"/>
        <end position="342"/>
    </location>
</feature>
<dbReference type="GO" id="GO:0016702">
    <property type="term" value="F:oxidoreductase activity, acting on single donors with incorporation of molecular oxygen, incorporation of two atoms of oxygen"/>
    <property type="evidence" value="ECO:0007669"/>
    <property type="project" value="InterPro"/>
</dbReference>
<feature type="compositionally biased region" description="Basic and acidic residues" evidence="1">
    <location>
        <begin position="280"/>
        <end position="290"/>
    </location>
</feature>
<feature type="domain" description="Intradiol ring-cleavage dioxygenases" evidence="3">
    <location>
        <begin position="151"/>
        <end position="225"/>
    </location>
</feature>
<proteinExistence type="predicted"/>
<keyword evidence="4" id="KW-0223">Dioxygenase</keyword>
<evidence type="ECO:0000313" key="4">
    <source>
        <dbReference type="EMBL" id="KAF2009314.1"/>
    </source>
</evidence>